<reference evidence="1" key="2">
    <citation type="journal article" date="2015" name="Data Brief">
        <title>Shoot transcriptome of the giant reed, Arundo donax.</title>
        <authorList>
            <person name="Barrero R.A."/>
            <person name="Guerrero F.D."/>
            <person name="Moolhuijzen P."/>
            <person name="Goolsby J.A."/>
            <person name="Tidwell J."/>
            <person name="Bellgard S.E."/>
            <person name="Bellgard M.I."/>
        </authorList>
    </citation>
    <scope>NUCLEOTIDE SEQUENCE</scope>
    <source>
        <tissue evidence="1">Shoot tissue taken approximately 20 cm above the soil surface</tissue>
    </source>
</reference>
<evidence type="ECO:0000313" key="1">
    <source>
        <dbReference type="EMBL" id="JAD22056.1"/>
    </source>
</evidence>
<dbReference type="EMBL" id="GBRH01275839">
    <property type="protein sequence ID" value="JAD22056.1"/>
    <property type="molecule type" value="Transcribed_RNA"/>
</dbReference>
<accession>A0A0A8Y7D7</accession>
<reference evidence="1" key="1">
    <citation type="submission" date="2014-09" db="EMBL/GenBank/DDBJ databases">
        <authorList>
            <person name="Magalhaes I.L.F."/>
            <person name="Oliveira U."/>
            <person name="Santos F.R."/>
            <person name="Vidigal T.H.D.A."/>
            <person name="Brescovit A.D."/>
            <person name="Santos A.J."/>
        </authorList>
    </citation>
    <scope>NUCLEOTIDE SEQUENCE</scope>
    <source>
        <tissue evidence="1">Shoot tissue taken approximately 20 cm above the soil surface</tissue>
    </source>
</reference>
<name>A0A0A8Y7D7_ARUDO</name>
<organism evidence="1">
    <name type="scientific">Arundo donax</name>
    <name type="common">Giant reed</name>
    <name type="synonym">Donax arundinaceus</name>
    <dbReference type="NCBI Taxonomy" id="35708"/>
    <lineage>
        <taxon>Eukaryota</taxon>
        <taxon>Viridiplantae</taxon>
        <taxon>Streptophyta</taxon>
        <taxon>Embryophyta</taxon>
        <taxon>Tracheophyta</taxon>
        <taxon>Spermatophyta</taxon>
        <taxon>Magnoliopsida</taxon>
        <taxon>Liliopsida</taxon>
        <taxon>Poales</taxon>
        <taxon>Poaceae</taxon>
        <taxon>PACMAD clade</taxon>
        <taxon>Arundinoideae</taxon>
        <taxon>Arundineae</taxon>
        <taxon>Arundo</taxon>
    </lineage>
</organism>
<sequence length="14" mass="1502">MISCVVVPLCYSST</sequence>
<proteinExistence type="predicted"/>
<protein>
    <submittedName>
        <fullName evidence="1">Uncharacterized protein</fullName>
    </submittedName>
</protein>